<sequence>MGFTRFSVRGKDKVKNELGFAFMAVNLRKLTAYQRTNLLDRQKNKETNIFLSMLVSFLLFLRLMGQPLSPWEEIENLFKAG</sequence>
<organism evidence="1 2">
    <name type="scientific">Vagococcus acidifermentans</name>
    <dbReference type="NCBI Taxonomy" id="564710"/>
    <lineage>
        <taxon>Bacteria</taxon>
        <taxon>Bacillati</taxon>
        <taxon>Bacillota</taxon>
        <taxon>Bacilli</taxon>
        <taxon>Lactobacillales</taxon>
        <taxon>Enterococcaceae</taxon>
        <taxon>Vagococcus</taxon>
    </lineage>
</organism>
<name>A0A430B3J0_9ENTE</name>
<keyword evidence="2" id="KW-1185">Reference proteome</keyword>
<accession>A0A430B3J0</accession>
<reference evidence="1 2" key="1">
    <citation type="submission" date="2017-05" db="EMBL/GenBank/DDBJ databases">
        <title>Vagococcus spp. assemblies.</title>
        <authorList>
            <person name="Gulvik C.A."/>
        </authorList>
    </citation>
    <scope>NUCLEOTIDE SEQUENCE [LARGE SCALE GENOMIC DNA]</scope>
    <source>
        <strain evidence="1 2">LMG 24798</strain>
    </source>
</reference>
<evidence type="ECO:0008006" key="3">
    <source>
        <dbReference type="Google" id="ProtNLM"/>
    </source>
</evidence>
<dbReference type="Proteomes" id="UP000286773">
    <property type="component" value="Unassembled WGS sequence"/>
</dbReference>
<gene>
    <name evidence="1" type="ORF">CBF27_02155</name>
</gene>
<protein>
    <recommendedName>
        <fullName evidence="3">Transposase DDE domain-containing protein</fullName>
    </recommendedName>
</protein>
<evidence type="ECO:0000313" key="1">
    <source>
        <dbReference type="EMBL" id="RSU14801.1"/>
    </source>
</evidence>
<dbReference type="AlphaFoldDB" id="A0A430B3J0"/>
<comment type="caution">
    <text evidence="1">The sequence shown here is derived from an EMBL/GenBank/DDBJ whole genome shotgun (WGS) entry which is preliminary data.</text>
</comment>
<dbReference type="EMBL" id="NGKC01000001">
    <property type="protein sequence ID" value="RSU14801.1"/>
    <property type="molecule type" value="Genomic_DNA"/>
</dbReference>
<evidence type="ECO:0000313" key="2">
    <source>
        <dbReference type="Proteomes" id="UP000286773"/>
    </source>
</evidence>
<proteinExistence type="predicted"/>